<sequence length="259" mass="29709">MAKYIFSINTGRSGSEYLHRIFDHVHNCQSFHEPVPVGRGHAMRSFLSGNERPMEKVSSAKAQFVRDHSREETVYFESNHCFIKGFGWFMPRHLPEDELGVIILKRDPNAIAKSYWRVGCSPLRSFGRNWLITPDATQSIVPPPSKGGLPPKLTYWFAKLTKDLFSLLRSITKHVSGSPLQDPAWVTQYELEALRWYVDETHAKASQFRERFPRASYYEITIDDLNSLTEIHKMLRHFGLSANDGLSDIVGKPTNLKTI</sequence>
<proteinExistence type="predicted"/>
<name>A0A2U1CU36_9GAMM</name>
<organism evidence="1 2">
    <name type="scientific">Tamilnaduibacter salinus</name>
    <dbReference type="NCBI Taxonomy" id="1484056"/>
    <lineage>
        <taxon>Bacteria</taxon>
        <taxon>Pseudomonadati</taxon>
        <taxon>Pseudomonadota</taxon>
        <taxon>Gammaproteobacteria</taxon>
        <taxon>Pseudomonadales</taxon>
        <taxon>Marinobacteraceae</taxon>
        <taxon>Tamilnaduibacter</taxon>
    </lineage>
</organism>
<dbReference type="Gene3D" id="3.40.50.300">
    <property type="entry name" value="P-loop containing nucleotide triphosphate hydrolases"/>
    <property type="match status" value="1"/>
</dbReference>
<evidence type="ECO:0000313" key="2">
    <source>
        <dbReference type="Proteomes" id="UP000245887"/>
    </source>
</evidence>
<dbReference type="Proteomes" id="UP000245887">
    <property type="component" value="Unassembled WGS sequence"/>
</dbReference>
<dbReference type="AlphaFoldDB" id="A0A2U1CU36"/>
<evidence type="ECO:0000313" key="1">
    <source>
        <dbReference type="EMBL" id="PVY70345.1"/>
    </source>
</evidence>
<protein>
    <recommendedName>
        <fullName evidence="3">Sulfotransferase family protein</fullName>
    </recommendedName>
</protein>
<comment type="caution">
    <text evidence="1">The sequence shown here is derived from an EMBL/GenBank/DDBJ whole genome shotgun (WGS) entry which is preliminary data.</text>
</comment>
<reference evidence="1 2" key="1">
    <citation type="submission" date="2018-04" db="EMBL/GenBank/DDBJ databases">
        <title>Genomic Encyclopedia of Type Strains, Phase IV (KMG-IV): sequencing the most valuable type-strain genomes for metagenomic binning, comparative biology and taxonomic classification.</title>
        <authorList>
            <person name="Goeker M."/>
        </authorList>
    </citation>
    <scope>NUCLEOTIDE SEQUENCE [LARGE SCALE GENOMIC DNA]</scope>
    <source>
        <strain evidence="1 2">DSM 28688</strain>
    </source>
</reference>
<accession>A0A2U1CU36</accession>
<dbReference type="EMBL" id="QEKQ01000009">
    <property type="protein sequence ID" value="PVY70345.1"/>
    <property type="molecule type" value="Genomic_DNA"/>
</dbReference>
<dbReference type="SUPFAM" id="SSF52540">
    <property type="entry name" value="P-loop containing nucleoside triphosphate hydrolases"/>
    <property type="match status" value="1"/>
</dbReference>
<gene>
    <name evidence="1" type="ORF">C8D92_10997</name>
</gene>
<evidence type="ECO:0008006" key="3">
    <source>
        <dbReference type="Google" id="ProtNLM"/>
    </source>
</evidence>
<dbReference type="InterPro" id="IPR027417">
    <property type="entry name" value="P-loop_NTPase"/>
</dbReference>